<feature type="region of interest" description="Disordered" evidence="2">
    <location>
        <begin position="761"/>
        <end position="780"/>
    </location>
</feature>
<protein>
    <recommendedName>
        <fullName evidence="5">Cilia- and flagella-associated protein 46</fullName>
    </recommendedName>
</protein>
<feature type="region of interest" description="Disordered" evidence="2">
    <location>
        <begin position="887"/>
        <end position="928"/>
    </location>
</feature>
<evidence type="ECO:0000256" key="2">
    <source>
        <dbReference type="SAM" id="MobiDB-lite"/>
    </source>
</evidence>
<feature type="region of interest" description="Disordered" evidence="2">
    <location>
        <begin position="2601"/>
        <end position="2655"/>
    </location>
</feature>
<dbReference type="InterPro" id="IPR057466">
    <property type="entry name" value="CFAP46_TPR"/>
</dbReference>
<feature type="compositionally biased region" description="Basic and acidic residues" evidence="2">
    <location>
        <begin position="689"/>
        <end position="704"/>
    </location>
</feature>
<evidence type="ECO:0000256" key="1">
    <source>
        <dbReference type="SAM" id="Coils"/>
    </source>
</evidence>
<feature type="region of interest" description="Disordered" evidence="2">
    <location>
        <begin position="1559"/>
        <end position="1600"/>
    </location>
</feature>
<feature type="region of interest" description="Disordered" evidence="2">
    <location>
        <begin position="2528"/>
        <end position="2550"/>
    </location>
</feature>
<dbReference type="Gene3D" id="1.25.40.10">
    <property type="entry name" value="Tetratricopeptide repeat domain"/>
    <property type="match status" value="1"/>
</dbReference>
<feature type="region of interest" description="Disordered" evidence="2">
    <location>
        <begin position="1194"/>
        <end position="1220"/>
    </location>
</feature>
<dbReference type="InterPro" id="IPR019734">
    <property type="entry name" value="TPR_rpt"/>
</dbReference>
<feature type="compositionally biased region" description="Gly residues" evidence="2">
    <location>
        <begin position="1568"/>
        <end position="1580"/>
    </location>
</feature>
<proteinExistence type="predicted"/>
<dbReference type="InterPro" id="IPR039586">
    <property type="entry name" value="CFAP46"/>
</dbReference>
<dbReference type="PANTHER" id="PTHR15977">
    <property type="entry name" value="CILIA- AND FLAGELLA-ASSOCIATED PROTEIN 46"/>
    <property type="match status" value="1"/>
</dbReference>
<feature type="compositionally biased region" description="Polar residues" evidence="2">
    <location>
        <begin position="2529"/>
        <end position="2538"/>
    </location>
</feature>
<feature type="compositionally biased region" description="Low complexity" evidence="2">
    <location>
        <begin position="913"/>
        <end position="923"/>
    </location>
</feature>
<dbReference type="PANTHER" id="PTHR15977:SF15">
    <property type="entry name" value="CILIA- AND FLAGELLA-ASSOCIATED PROTEIN 46"/>
    <property type="match status" value="1"/>
</dbReference>
<dbReference type="EMBL" id="NIVC01001823">
    <property type="protein sequence ID" value="PAA63681.1"/>
    <property type="molecule type" value="Genomic_DNA"/>
</dbReference>
<feature type="compositionally biased region" description="Low complexity" evidence="2">
    <location>
        <begin position="668"/>
        <end position="683"/>
    </location>
</feature>
<name>A0A267EQA8_9PLAT</name>
<dbReference type="OrthoDB" id="68437at2759"/>
<sequence>MDSHLRQLIRQSQQFPKTAAANLTEVFTNIKSILADKKPNESLPIGFDIFVLLAEEAVKNGLDAISKECLRIYLSLDAPNNQFRARAFLAQAKLLQPTSSEHPEALEKPIAYVLKTIELCRKIPKYHFLVFNASVVYSELVRPFLKPHFRRFLCQSLSQVVKALEAIDDKDYEWRAELMKILLECYIDAGLRKESLLLAEQAANFVTKNVPGHFKDLLELISVNSLGEHGKLQWWIRGSAELAIYYRLCKLKVAIKERDAEVVPAQEMAKIYRQLLAEDDVTVQAPKGKKDAKKSQAASKADAPAISTKRLSQHSPEKPKLLLELARLAVDQGQFDLATQCLSAIKACPPLPDQHFYTEVEFLNCYFIVKKLGPNEESYAKPIVQLRQQAIERCHEALLNANRQGRPDTIQAGCATQFNLILPLLQPNLRNLVRKPLSLVAQSLEAIDSLQFRLRCQVHIELARIEADLEQVQPALEHLRKAASFDDFSEYREGIAAMQKRLLLRSELYREPDSAEDRACQMLEQAEAASGKAVGVRMRRALLAQVGLALAPDAFGAAMEAENSGAGGGGQPKLGDPTQLHLYAAKASQYRQSIDKISGHLKRLGATNDRVRARLWADLARTARSQEVWDVCRVACRFCLLYDDGRWKNPVPQAKPEGDSKKKKKQQHQQTSPDPTQPQQPQSGSGNASDDHDSDAEKSKRGSVDSRGGSDAFLDAASAAPATRPNLYEKELVRTLAEVGFICAESHVHLVRSQGVQLYERPLPPKDTRKLPRGQVRKDPEADPDWNAYCDWVTELSAFCLSCFVRSAQLGLELNEPWLVTSAAAYVWNYGQHLLAMGRQNLLAQHLLPLVDCLRRGGHDGRTELLVNVCTAAGYGLIREWLPPLPKRQPAAGEGEDGADGAAAPAAKKKPGSGKAKPQAAAPVQISPDGVPDCKRAVEVTAYALDVTNGNRPEDAIAVGMRYPLLQVWLQAKQMCQQAVGKGLGAEEGLDSYDPPRQMTRACAAVEMLWLGRNGVMEFKEAPGVGEAAQMVTDCQWTDNLVALQLWVKLAFIALEMQENNLVLKCSDKALQLDGHLDDGQQQQQQPQIQQHRQTVGREHLSLAASLKGQALMRLMQGKMAVRRQAMSAFLLACRHARQARSYQLIAAAARLYWNAAASLVGQPIERQLLLEPLQTMLEAMSATVDRKRLKKLFERPEGQEGSAAAAAPEEDDGPTDPEERRLEQKIQFVQSAPEQTVLGLFPPAVSPPPSAKQLEEDLTLRANMYGVLFQAYADKGDLDKGSKAMDDAIASMPRTKHRLLIFKHRILTRAKLGQSVAMDIQKFRNEPEDKQAELWRIVALSSHGMKSQLEAYKNAIECITLPEHDWLKVDLLVEFSQWLYTNGFPLELCTAQVDWAIDILLGMAFEEPVKEDTDKKARGKARQKGPPSAASTVASQQSKKAAAAKSAATAGSAKDAAKTLPHQSEAEEKQEKEQQMILPAEKRIVIGANPSAKPVASFSALFNARQLDNLLRCFCLLARLTTPASPAHRHALHAAHACVLRLFQVALPAGLTATREAAKTKVEEKPGGGGGKGGKGGKVGGKEKEPQKEKPKRKGGLDFVPQTTEDWATYDVPDELLEVFRRQDLMPAAGLGRHNIAKPTITLYYCRLLTEKLRNSGLSHLSLPVLALQDCLTRDLCKSRPANCLVHLTAMDVCLELNLHKGVEFHEFCAGELAPGVDELTENRKMLVQWRERRAQVRREEARARETLAELARELGRDPAELTAAAGAVHGGGGDAEDDSLAGGHLGEQLGELQLHTQWLEMARLLTEQAQYQTARLLLREVQLTASEIGDRRCLAGALQELGRLALREKQFGQAAQCVRQAQAMMQGWASEEDWFLSCQLLIEATAGDYTKKDALSRAKTEALRSIAVFEELGRQRSNKASLIDFLVGRLELLFGRLQIAWALDRLSQRLCSRGRAHRWLEVARRFLHCGLERLTNGRDFRHALECFQQLGTCQMEMSRLASDEEGKRQMLVDAASCFRAATRYAEAFVADAQTSGPPGDLRKVCPPAHRLAAAAKLSLADCLLQLLEIQVDEERTQAELQLAKSADTKAVEEFVQETPRLTESQSAWMSKVRLAFDLAVGQLQDAHSLSAPGGPLPTRAHSLALIGRALRLLASRLDPDSPAQWRLLDIDPSAWPAGDSGDTAAAAAAGTDAEVAEEAGEDKDSSATAVKTPPLVAAAAREREAKAARRTRQAWTAFQRSRDRLAQATEVLQQAQTVALHKDALDVASQASQELLECIGQFDLSIAWQQLTLHQSCETAKQLRRTLRLALRDSNLSETAALINQLDNLEAEAAFCNGLQSRVAAAARDTLRRISLAWRQSCVDHAHQDIGKSLPPFLGFLALQHSPDCRYLYAGAMERQRAAKPGKAAQSGAGAAGHPLQSRSFVLRRDTSKERLERLLDEVRDFKSEVGTLVLKHEYQRSQAAKQKRMLEAITAGVDGERSGSANHLTEEHKADLELLQTWFARLVADTAEYIGPALHRFERLNRPSSATTVSTSRREQQQQQQQPDDCLVLLIDPNMAELPLEALQQLHFDSLSGMSRDFSLQLVARRLFGSKQLLDDDGGAGGGAGDDEEDDDQRAAAVGGGGGGGAGGKTGKDKASKAISRIPGLRDASKKQSKIIPLVRPVPPGHLAVDTSHIRHVVDPYLDCAETEQWKPLDQFRAMMERPERAQQFTPRWLGVTGDDHAPSVGEYEVYLREGTGFIFYGMERFLAHVPPHAVASLGLTDCRLVALFDMAQTSQSFLRQSKIDVVKRSDQLRLEKPVETALLMTLAGVPALCCHQWASTLKENASRLGTFLADVLEGGKTVGQAVNFVYEPYKRANPEDSAAAASDEPAAPATVEAINGDAAAAAAEVPDGQALQDAATATSADAGTVMTETPAGAAATDGSEADAAAANRTSFNMILYGLPNILVTLIDK</sequence>
<dbReference type="InterPro" id="IPR011990">
    <property type="entry name" value="TPR-like_helical_dom_sf"/>
</dbReference>
<feature type="compositionally biased region" description="Low complexity" evidence="2">
    <location>
        <begin position="2180"/>
        <end position="2195"/>
    </location>
</feature>
<evidence type="ECO:0000313" key="3">
    <source>
        <dbReference type="EMBL" id="PAA63681.1"/>
    </source>
</evidence>
<organism evidence="3 4">
    <name type="scientific">Macrostomum lignano</name>
    <dbReference type="NCBI Taxonomy" id="282301"/>
    <lineage>
        <taxon>Eukaryota</taxon>
        <taxon>Metazoa</taxon>
        <taxon>Spiralia</taxon>
        <taxon>Lophotrochozoa</taxon>
        <taxon>Platyhelminthes</taxon>
        <taxon>Rhabditophora</taxon>
        <taxon>Macrostomorpha</taxon>
        <taxon>Macrostomida</taxon>
        <taxon>Macrostomidae</taxon>
        <taxon>Macrostomum</taxon>
    </lineage>
</organism>
<evidence type="ECO:0008006" key="5">
    <source>
        <dbReference type="Google" id="ProtNLM"/>
    </source>
</evidence>
<feature type="compositionally biased region" description="Gly residues" evidence="2">
    <location>
        <begin position="2625"/>
        <end position="2636"/>
    </location>
</feature>
<feature type="compositionally biased region" description="Low complexity" evidence="2">
    <location>
        <begin position="295"/>
        <end position="305"/>
    </location>
</feature>
<dbReference type="Proteomes" id="UP000215902">
    <property type="component" value="Unassembled WGS sequence"/>
</dbReference>
<feature type="region of interest" description="Disordered" evidence="2">
    <location>
        <begin position="2180"/>
        <end position="2210"/>
    </location>
</feature>
<feature type="region of interest" description="Disordered" evidence="2">
    <location>
        <begin position="649"/>
        <end position="710"/>
    </location>
</feature>
<feature type="region of interest" description="Disordered" evidence="2">
    <location>
        <begin position="1412"/>
        <end position="1475"/>
    </location>
</feature>
<evidence type="ECO:0000313" key="4">
    <source>
        <dbReference type="Proteomes" id="UP000215902"/>
    </source>
</evidence>
<feature type="region of interest" description="Disordered" evidence="2">
    <location>
        <begin position="286"/>
        <end position="314"/>
    </location>
</feature>
<keyword evidence="1" id="KW-0175">Coiled coil</keyword>
<dbReference type="GO" id="GO:0060294">
    <property type="term" value="P:cilium movement involved in cell motility"/>
    <property type="evidence" value="ECO:0007669"/>
    <property type="project" value="InterPro"/>
</dbReference>
<feature type="coiled-coil region" evidence="1">
    <location>
        <begin position="1728"/>
        <end position="1755"/>
    </location>
</feature>
<gene>
    <name evidence="3" type="ORF">BOX15_Mlig026945g1</name>
</gene>
<dbReference type="STRING" id="282301.A0A267EQA8"/>
<feature type="compositionally biased region" description="Basic and acidic residues" evidence="2">
    <location>
        <begin position="763"/>
        <end position="780"/>
    </location>
</feature>
<comment type="caution">
    <text evidence="3">The sequence shown here is derived from an EMBL/GenBank/DDBJ whole genome shotgun (WGS) entry which is preliminary data.</text>
</comment>
<dbReference type="Pfam" id="PF25439">
    <property type="entry name" value="TPR_CFAP46_N"/>
    <property type="match status" value="1"/>
</dbReference>
<keyword evidence="4" id="KW-1185">Reference proteome</keyword>
<feature type="compositionally biased region" description="Low complexity" evidence="2">
    <location>
        <begin position="1429"/>
        <end position="1455"/>
    </location>
</feature>
<feature type="compositionally biased region" description="Basic and acidic residues" evidence="2">
    <location>
        <begin position="1465"/>
        <end position="1475"/>
    </location>
</feature>
<reference evidence="3 4" key="1">
    <citation type="submission" date="2017-06" db="EMBL/GenBank/DDBJ databases">
        <title>A platform for efficient transgenesis in Macrostomum lignano, a flatworm model organism for stem cell research.</title>
        <authorList>
            <person name="Berezikov E."/>
        </authorList>
    </citation>
    <scope>NUCLEOTIDE SEQUENCE [LARGE SCALE GENOMIC DNA]</scope>
    <source>
        <strain evidence="3">DV1</strain>
        <tissue evidence="3">Whole organism</tissue>
    </source>
</reference>
<accession>A0A267EQA8</accession>
<dbReference type="SMART" id="SM00028">
    <property type="entry name" value="TPR"/>
    <property type="match status" value="4"/>
</dbReference>
<feature type="compositionally biased region" description="Basic and acidic residues" evidence="2">
    <location>
        <begin position="1581"/>
        <end position="1590"/>
    </location>
</feature>
<dbReference type="GO" id="GO:0035082">
    <property type="term" value="P:axoneme assembly"/>
    <property type="evidence" value="ECO:0007669"/>
    <property type="project" value="InterPro"/>
</dbReference>